<organism evidence="2 3">
    <name type="scientific">Stylonychia lemnae</name>
    <name type="common">Ciliate</name>
    <dbReference type="NCBI Taxonomy" id="5949"/>
    <lineage>
        <taxon>Eukaryota</taxon>
        <taxon>Sar</taxon>
        <taxon>Alveolata</taxon>
        <taxon>Ciliophora</taxon>
        <taxon>Intramacronucleata</taxon>
        <taxon>Spirotrichea</taxon>
        <taxon>Stichotrichia</taxon>
        <taxon>Sporadotrichida</taxon>
        <taxon>Oxytrichidae</taxon>
        <taxon>Stylonychinae</taxon>
        <taxon>Stylonychia</taxon>
    </lineage>
</organism>
<keyword evidence="3" id="KW-1185">Reference proteome</keyword>
<feature type="compositionally biased region" description="Low complexity" evidence="1">
    <location>
        <begin position="154"/>
        <end position="168"/>
    </location>
</feature>
<accession>A0A077ZXD3</accession>
<dbReference type="InParanoid" id="A0A077ZXD3"/>
<evidence type="ECO:0000256" key="1">
    <source>
        <dbReference type="SAM" id="MobiDB-lite"/>
    </source>
</evidence>
<proteinExistence type="predicted"/>
<dbReference type="EMBL" id="CCKQ01002116">
    <property type="protein sequence ID" value="CDW73211.1"/>
    <property type="molecule type" value="Genomic_DNA"/>
</dbReference>
<gene>
    <name evidence="2" type="primary">Contig17245.g18363</name>
    <name evidence="2" type="ORF">STYLEM_2187</name>
</gene>
<feature type="region of interest" description="Disordered" evidence="1">
    <location>
        <begin position="567"/>
        <end position="588"/>
    </location>
</feature>
<evidence type="ECO:0000313" key="3">
    <source>
        <dbReference type="Proteomes" id="UP000039865"/>
    </source>
</evidence>
<protein>
    <submittedName>
        <fullName evidence="2">Uncharacterized protein</fullName>
    </submittedName>
</protein>
<dbReference type="Proteomes" id="UP000039865">
    <property type="component" value="Unassembled WGS sequence"/>
</dbReference>
<name>A0A077ZXD3_STYLE</name>
<feature type="compositionally biased region" description="Basic residues" evidence="1">
    <location>
        <begin position="135"/>
        <end position="146"/>
    </location>
</feature>
<sequence>MDHLKVTPEQRTLLQSLDRLGKMKLQDQYQAYKKMFQAQPQRIRDLFGDKITEIKRKNQITKQQDAVKFEYYKYKQTMQSLPGSQRDGNADQIQALINVFQNFQDEEEIRQEDQNQLTTDDNFEDHINNNFLYKNKGRARHHRGLSKKNTNNKQLSSTQSSGQSSQILSPVNAISKVVTKNSSMNNFQNNNPKDSKQKKPAFRIKKQSAAINNNNILHHDISEMVLNKFQNQHIVDARSKLDDNLMSDTNELSKTHHNQNSVSEYKAVEQSNKANAGQQTIIAQKLSPQNRISNSKSLLLHTIDQGIFTQYGPQYKTGSGFNQNNLMSNWTQKQSRQIEIKDKTEFQQKFVNHKNSVVKIINNTFKKIKLTKENQEIKGRVSALKDELRTKKDLIKLQNKFRDEYKLATHQNVPSYIEEFNTRVVTPMFTLPRHPNSNQDLIQRKIQREIFSAQADLRPNKNQFSASRTQKINQFNIDLGLQSKILSPDNRTTSAGFNQLQRTGFQSTKSIQLDRDLSTAGSILQKGSVIGNSQDYYKNYPLDQLNKKHSKIKIGVSRQANVNVQTYSSLGTKKSKQVPSSGQASPHRSLEGIAGWEAMSGRKDSQFQPHHPVTQLYSTLAYQSMHTISTPSNQNSRQVYIELPQLGHSDQNKPAQNLRTQYLL</sequence>
<feature type="region of interest" description="Disordered" evidence="1">
    <location>
        <begin position="128"/>
        <end position="168"/>
    </location>
</feature>
<dbReference type="AlphaFoldDB" id="A0A077ZXD3"/>
<feature type="compositionally biased region" description="Polar residues" evidence="1">
    <location>
        <begin position="567"/>
        <end position="586"/>
    </location>
</feature>
<reference evidence="2 3" key="1">
    <citation type="submission" date="2014-06" db="EMBL/GenBank/DDBJ databases">
        <authorList>
            <person name="Swart Estienne"/>
        </authorList>
    </citation>
    <scope>NUCLEOTIDE SEQUENCE [LARGE SCALE GENOMIC DNA]</scope>
    <source>
        <strain evidence="2 3">130c</strain>
    </source>
</reference>
<evidence type="ECO:0000313" key="2">
    <source>
        <dbReference type="EMBL" id="CDW73211.1"/>
    </source>
</evidence>